<name>A0A238KM04_9RHOB</name>
<keyword evidence="6 9" id="KW-1133">Transmembrane helix</keyword>
<feature type="transmembrane region" description="Helical" evidence="9">
    <location>
        <begin position="455"/>
        <end position="473"/>
    </location>
</feature>
<dbReference type="AlphaFoldDB" id="A0A238KM04"/>
<feature type="transmembrane region" description="Helical" evidence="9">
    <location>
        <begin position="44"/>
        <end position="63"/>
    </location>
</feature>
<comment type="subcellular location">
    <subcellularLocation>
        <location evidence="1 9">Cell membrane</location>
        <topology evidence="1 9">Multi-pass membrane protein</topology>
    </subcellularLocation>
</comment>
<evidence type="ECO:0000256" key="1">
    <source>
        <dbReference type="ARBA" id="ARBA00004651"/>
    </source>
</evidence>
<dbReference type="GO" id="GO:0015450">
    <property type="term" value="F:protein-transporting ATPase activity"/>
    <property type="evidence" value="ECO:0007669"/>
    <property type="project" value="InterPro"/>
</dbReference>
<dbReference type="InterPro" id="IPR055344">
    <property type="entry name" value="SecD_SecF_C_bact"/>
</dbReference>
<dbReference type="EMBL" id="FXYF01000007">
    <property type="protein sequence ID" value="SMX43102.1"/>
    <property type="molecule type" value="Genomic_DNA"/>
</dbReference>
<protein>
    <recommendedName>
        <fullName evidence="9 10">Multifunctional fusion protein</fullName>
    </recommendedName>
    <domain>
        <recommendedName>
            <fullName evidence="9">Protein translocase subunit SecD</fullName>
        </recommendedName>
    </domain>
    <domain>
        <recommendedName>
            <fullName evidence="10">Protein-export membrane protein SecF</fullName>
        </recommendedName>
    </domain>
</protein>
<dbReference type="HAMAP" id="MF_01463_B">
    <property type="entry name" value="SecD_B"/>
    <property type="match status" value="1"/>
</dbReference>
<evidence type="ECO:0000256" key="5">
    <source>
        <dbReference type="ARBA" id="ARBA00022927"/>
    </source>
</evidence>
<dbReference type="NCBIfam" id="TIGR00916">
    <property type="entry name" value="2A0604s01"/>
    <property type="match status" value="1"/>
</dbReference>
<dbReference type="Gene3D" id="1.20.1640.10">
    <property type="entry name" value="Multidrug efflux transporter AcrB transmembrane domain"/>
    <property type="match status" value="2"/>
</dbReference>
<dbReference type="GO" id="GO:0043952">
    <property type="term" value="P:protein transport by the Sec complex"/>
    <property type="evidence" value="ECO:0007669"/>
    <property type="project" value="UniProtKB-UniRule"/>
</dbReference>
<dbReference type="NCBIfam" id="TIGR00966">
    <property type="entry name" value="transloc_SecF"/>
    <property type="match status" value="1"/>
</dbReference>
<dbReference type="PANTHER" id="PTHR30081">
    <property type="entry name" value="PROTEIN-EXPORT MEMBRANE PROTEIN SEC"/>
    <property type="match status" value="1"/>
</dbReference>
<feature type="domain" description="Protein translocase subunit SecDF P1" evidence="12">
    <location>
        <begin position="197"/>
        <end position="255"/>
    </location>
</feature>
<dbReference type="Pfam" id="PF22599">
    <property type="entry name" value="SecDF_P1_head"/>
    <property type="match status" value="1"/>
</dbReference>
<feature type="transmembrane region" description="Helical" evidence="9">
    <location>
        <begin position="428"/>
        <end position="449"/>
    </location>
</feature>
<keyword evidence="5 9" id="KW-0653">Protein transport</keyword>
<keyword evidence="8 9" id="KW-0472">Membrane</keyword>
<dbReference type="InterPro" id="IPR054384">
    <property type="entry name" value="SecDF_P1_head"/>
</dbReference>
<feature type="domain" description="Protein export membrane protein SecD/SecF C-terminal" evidence="11">
    <location>
        <begin position="685"/>
        <end position="862"/>
    </location>
</feature>
<dbReference type="NCBIfam" id="NF009583">
    <property type="entry name" value="PRK13024.1-3"/>
    <property type="match status" value="1"/>
</dbReference>
<keyword evidence="2 9" id="KW-0813">Transport</keyword>
<comment type="subunit">
    <text evidence="10">Forms a complex with SecD. Part of the essential Sec protein translocation apparatus which comprises SecA, SecYEG and auxiliary proteins SecDF-YajC and YidC.</text>
</comment>
<evidence type="ECO:0000259" key="12">
    <source>
        <dbReference type="Pfam" id="PF21760"/>
    </source>
</evidence>
<evidence type="ECO:0000256" key="6">
    <source>
        <dbReference type="ARBA" id="ARBA00022989"/>
    </source>
</evidence>
<dbReference type="InterPro" id="IPR022645">
    <property type="entry name" value="SecD/SecF_bac"/>
</dbReference>
<dbReference type="InterPro" id="IPR005665">
    <property type="entry name" value="SecF_bac"/>
</dbReference>
<keyword evidence="7 9" id="KW-0811">Translocation</keyword>
<dbReference type="PANTHER" id="PTHR30081:SF1">
    <property type="entry name" value="PROTEIN TRANSLOCASE SUBUNIT SECD"/>
    <property type="match status" value="1"/>
</dbReference>
<dbReference type="FunFam" id="1.20.1640.10:FF:000004">
    <property type="entry name" value="Protein translocase subunit SecD"/>
    <property type="match status" value="1"/>
</dbReference>
<dbReference type="SUPFAM" id="SSF82866">
    <property type="entry name" value="Multidrug efflux transporter AcrB transmembrane domain"/>
    <property type="match status" value="2"/>
</dbReference>
<dbReference type="Pfam" id="PF07549">
    <property type="entry name" value="Sec_GG"/>
    <property type="match status" value="2"/>
</dbReference>
<keyword evidence="3 9" id="KW-1003">Cell membrane</keyword>
<gene>
    <name evidence="9" type="primary">secD</name>
    <name evidence="10" type="synonym">secF</name>
    <name evidence="14" type="ORF">MAA8898_02740</name>
</gene>
<dbReference type="Gene3D" id="3.30.70.3400">
    <property type="match status" value="1"/>
</dbReference>
<dbReference type="NCBIfam" id="TIGR01129">
    <property type="entry name" value="secD"/>
    <property type="match status" value="1"/>
</dbReference>
<evidence type="ECO:0000259" key="13">
    <source>
        <dbReference type="Pfam" id="PF22599"/>
    </source>
</evidence>
<dbReference type="InterPro" id="IPR022813">
    <property type="entry name" value="SecD/SecF_arch_bac"/>
</dbReference>
<feature type="transmembrane region" description="Helical" evidence="9">
    <location>
        <begin position="757"/>
        <end position="774"/>
    </location>
</feature>
<comment type="similarity">
    <text evidence="9">Belongs to the SecD/SecF family. SecD subfamily.</text>
</comment>
<accession>A0A238KM04</accession>
<comment type="similarity">
    <text evidence="10">Belongs to the SecD/SecF family. SecF subfamily.</text>
</comment>
<feature type="transmembrane region" description="Helical" evidence="9">
    <location>
        <begin position="399"/>
        <end position="421"/>
    </location>
</feature>
<keyword evidence="4 9" id="KW-0812">Transmembrane</keyword>
<proteinExistence type="inferred from homology"/>
<feature type="transmembrane region" description="Helical" evidence="9">
    <location>
        <begin position="526"/>
        <end position="550"/>
    </location>
</feature>
<dbReference type="Proteomes" id="UP000207598">
    <property type="component" value="Unassembled WGS sequence"/>
</dbReference>
<evidence type="ECO:0000256" key="10">
    <source>
        <dbReference type="HAMAP-Rule" id="MF_01464"/>
    </source>
</evidence>
<dbReference type="GO" id="GO:0005886">
    <property type="term" value="C:plasma membrane"/>
    <property type="evidence" value="ECO:0007669"/>
    <property type="project" value="UniProtKB-SubCell"/>
</dbReference>
<keyword evidence="15" id="KW-1185">Reference proteome</keyword>
<comment type="function">
    <text evidence="9">Part of the Sec protein translocase complex. Interacts with the SecYEG preprotein conducting channel. SecDF uses the proton motive force (PMF) to complete protein translocation after the ATP-dependent function of SecA.</text>
</comment>
<evidence type="ECO:0000259" key="11">
    <source>
        <dbReference type="Pfam" id="PF02355"/>
    </source>
</evidence>
<evidence type="ECO:0000256" key="2">
    <source>
        <dbReference type="ARBA" id="ARBA00022448"/>
    </source>
</evidence>
<dbReference type="InterPro" id="IPR048631">
    <property type="entry name" value="SecD_1st"/>
</dbReference>
<dbReference type="InterPro" id="IPR048634">
    <property type="entry name" value="SecD_SecF_C"/>
</dbReference>
<feature type="domain" description="Protein export membrane protein SecD/SecF C-terminal" evidence="11">
    <location>
        <begin position="384"/>
        <end position="545"/>
    </location>
</feature>
<dbReference type="InterPro" id="IPR005791">
    <property type="entry name" value="SecD"/>
</dbReference>
<dbReference type="GO" id="GO:0065002">
    <property type="term" value="P:intracellular protein transmembrane transport"/>
    <property type="evidence" value="ECO:0007669"/>
    <property type="project" value="UniProtKB-UniRule"/>
</dbReference>
<evidence type="ECO:0000313" key="14">
    <source>
        <dbReference type="EMBL" id="SMX43102.1"/>
    </source>
</evidence>
<dbReference type="Pfam" id="PF21760">
    <property type="entry name" value="SecD_1st"/>
    <property type="match status" value="1"/>
</dbReference>
<evidence type="ECO:0000256" key="9">
    <source>
        <dbReference type="HAMAP-Rule" id="MF_01463"/>
    </source>
</evidence>
<reference evidence="14 15" key="1">
    <citation type="submission" date="2017-05" db="EMBL/GenBank/DDBJ databases">
        <authorList>
            <person name="Song R."/>
            <person name="Chenine A.L."/>
            <person name="Ruprecht R.M."/>
        </authorList>
    </citation>
    <scope>NUCLEOTIDE SEQUENCE [LARGE SCALE GENOMIC DNA]</scope>
    <source>
        <strain evidence="14 15">CECT 8898</strain>
    </source>
</reference>
<dbReference type="Gene3D" id="3.30.1360.200">
    <property type="match status" value="1"/>
</dbReference>
<evidence type="ECO:0000256" key="8">
    <source>
        <dbReference type="ARBA" id="ARBA00023136"/>
    </source>
</evidence>
<comment type="caution">
    <text evidence="9">Lacks conserved residue(s) required for the propagation of feature annotation.</text>
</comment>
<dbReference type="PRINTS" id="PR01755">
    <property type="entry name" value="SECFTRNLCASE"/>
</dbReference>
<feature type="transmembrane region" description="Helical" evidence="9">
    <location>
        <begin position="836"/>
        <end position="861"/>
    </location>
</feature>
<sequence length="883" mass="92839">MRPPQTIHGRPCAVASCRLRRTVVAPRTMRGTRGLALKSPVWRLAAYAVVILVGIAVALPSFLPRDLTRVFPAWLPSTPVALGLDLRGGASLTLRADEDALAAGMVAQARDALTEALAQDGLPVRVVVDDRALLVQPPDPDMSYEALRATIEAARPTFRRSALARAEPVFSVTEDGNGGLSLTLRDVALDAAQADAMAHSVEVVRKRVDEAGVAEPSIQMLGHDRILVQMPGVTDPAGLRTLLGSTAALSFHRVAADPGPDAPLAPGTVRLPMADGATTLVVETRVALRGESLVDAEARYNPKTGEPVVDFRFDAEGAVVFGQLTRELSGKPFAIVLDGQVLSAPVVHKPIMGGSGAISGSFTVEQTTQLAALLRAGALPVPLQVIEERTVGADLGADAIAGGLWTGVAGFGLVASVMILLYGGWGLVATGALLLNVMLTIAALTVLGATLTLPGIAGLILGMGLAVDANVLINERIREETARGKKAASAVQAGFDRAYRAILDSNLTSLIATGLLFWLGSGPVKGFAVTMGLGILISLFTSVTVVRSAMDIVLRLRKPRVFVIRSPLGALRDRPVPNFRFMRMRFVGLALSIVLSIASVVLFVTPGLNYGVDFRGGTLIEAHFDTPPDIAQLRTTVEALRLGDISLQAAEEGHGVLIRVETQPGGEAAQGLTADHLHTAIAADVPDVRFERVEMVGPRVSAELAVAGILAVVAASLAMLAYIWARFDWPFAVGAIVTLVLDVTKTVGFFSLTGLDFGLTAVAALLTLIGYSVNDKVVVYDRMRENIALHPMMPLRDLIDLSINQTLARSLYTSATALAAMLPMAIWGGVAVQSFAIPMVFGIVIAAGSSVFIAAPILLLLGDWRARQASTSNDTLPPDGVAP</sequence>
<evidence type="ECO:0000256" key="7">
    <source>
        <dbReference type="ARBA" id="ARBA00023010"/>
    </source>
</evidence>
<feature type="transmembrane region" description="Helical" evidence="9">
    <location>
        <begin position="501"/>
        <end position="520"/>
    </location>
</feature>
<evidence type="ECO:0000256" key="4">
    <source>
        <dbReference type="ARBA" id="ARBA00022692"/>
    </source>
</evidence>
<dbReference type="HAMAP" id="MF_01464_B">
    <property type="entry name" value="SecF_B"/>
    <property type="match status" value="1"/>
</dbReference>
<feature type="transmembrane region" description="Helical" evidence="9">
    <location>
        <begin position="731"/>
        <end position="751"/>
    </location>
</feature>
<dbReference type="InterPro" id="IPR022646">
    <property type="entry name" value="SecD/SecF_CS"/>
</dbReference>
<evidence type="ECO:0000313" key="15">
    <source>
        <dbReference type="Proteomes" id="UP000207598"/>
    </source>
</evidence>
<organism evidence="14 15">
    <name type="scientific">Maliponia aquimaris</name>
    <dbReference type="NCBI Taxonomy" id="1673631"/>
    <lineage>
        <taxon>Bacteria</taxon>
        <taxon>Pseudomonadati</taxon>
        <taxon>Pseudomonadota</taxon>
        <taxon>Alphaproteobacteria</taxon>
        <taxon>Rhodobacterales</taxon>
        <taxon>Paracoccaceae</taxon>
        <taxon>Maliponia</taxon>
    </lineage>
</organism>
<dbReference type="Pfam" id="PF02355">
    <property type="entry name" value="SecD_SecF_C"/>
    <property type="match status" value="2"/>
</dbReference>
<feature type="transmembrane region" description="Helical" evidence="9">
    <location>
        <begin position="586"/>
        <end position="605"/>
    </location>
</feature>
<dbReference type="GO" id="GO:0006605">
    <property type="term" value="P:protein targeting"/>
    <property type="evidence" value="ECO:0007669"/>
    <property type="project" value="UniProtKB-UniRule"/>
</dbReference>
<comment type="subunit">
    <text evidence="9">Forms a complex with SecF. Part of the essential Sec protein translocation apparatus which comprises SecA, SecYEG and auxiliary proteins SecDF-YajC and YidC.</text>
</comment>
<feature type="transmembrane region" description="Helical" evidence="9">
    <location>
        <begin position="704"/>
        <end position="724"/>
    </location>
</feature>
<feature type="domain" description="SecDF P1 head subdomain" evidence="13">
    <location>
        <begin position="273"/>
        <end position="381"/>
    </location>
</feature>
<evidence type="ECO:0000256" key="3">
    <source>
        <dbReference type="ARBA" id="ARBA00022475"/>
    </source>
</evidence>
<feature type="transmembrane region" description="Helical" evidence="9">
    <location>
        <begin position="811"/>
        <end position="830"/>
    </location>
</feature>